<dbReference type="InterPro" id="IPR001958">
    <property type="entry name" value="Tet-R_TetA/multi-R_MdtG-like"/>
</dbReference>
<comment type="subcellular location">
    <subcellularLocation>
        <location evidence="1">Cell membrane</location>
        <topology evidence="1">Multi-pass membrane protein</topology>
    </subcellularLocation>
</comment>
<feature type="transmembrane region" description="Helical" evidence="7">
    <location>
        <begin position="162"/>
        <end position="182"/>
    </location>
</feature>
<dbReference type="Gene3D" id="1.20.1250.20">
    <property type="entry name" value="MFS general substrate transporter like domains"/>
    <property type="match status" value="1"/>
</dbReference>
<comment type="caution">
    <text evidence="9">The sequence shown here is derived from an EMBL/GenBank/DDBJ whole genome shotgun (WGS) entry which is preliminary data.</text>
</comment>
<evidence type="ECO:0000256" key="3">
    <source>
        <dbReference type="ARBA" id="ARBA00022475"/>
    </source>
</evidence>
<feature type="transmembrane region" description="Helical" evidence="7">
    <location>
        <begin position="207"/>
        <end position="228"/>
    </location>
</feature>
<protein>
    <submittedName>
        <fullName evidence="9">Arabinose efflux permease, MFS family</fullName>
    </submittedName>
</protein>
<name>A0ABT1IE28_9PSEU</name>
<accession>A0ABT1IE28</accession>
<evidence type="ECO:0000256" key="2">
    <source>
        <dbReference type="ARBA" id="ARBA00022448"/>
    </source>
</evidence>
<dbReference type="Pfam" id="PF07690">
    <property type="entry name" value="MFS_1"/>
    <property type="match status" value="1"/>
</dbReference>
<keyword evidence="3" id="KW-1003">Cell membrane</keyword>
<reference evidence="9 10" key="1">
    <citation type="submission" date="2022-06" db="EMBL/GenBank/DDBJ databases">
        <title>Genomic Encyclopedia of Archaeal and Bacterial Type Strains, Phase II (KMG-II): from individual species to whole genera.</title>
        <authorList>
            <person name="Goeker M."/>
        </authorList>
    </citation>
    <scope>NUCLEOTIDE SEQUENCE [LARGE SCALE GENOMIC DNA]</scope>
    <source>
        <strain evidence="9 10">DSM 44255</strain>
    </source>
</reference>
<dbReference type="PANTHER" id="PTHR42718:SF46">
    <property type="entry name" value="BLR6921 PROTEIN"/>
    <property type="match status" value="1"/>
</dbReference>
<feature type="domain" description="Major facilitator superfamily (MFS) profile" evidence="8">
    <location>
        <begin position="1"/>
        <end position="380"/>
    </location>
</feature>
<evidence type="ECO:0000256" key="7">
    <source>
        <dbReference type="SAM" id="Phobius"/>
    </source>
</evidence>
<dbReference type="InterPro" id="IPR036259">
    <property type="entry name" value="MFS_trans_sf"/>
</dbReference>
<feature type="transmembrane region" description="Helical" evidence="7">
    <location>
        <begin position="355"/>
        <end position="375"/>
    </location>
</feature>
<dbReference type="EMBL" id="JAMTCO010000008">
    <property type="protein sequence ID" value="MCP2270814.1"/>
    <property type="molecule type" value="Genomic_DNA"/>
</dbReference>
<dbReference type="PROSITE" id="PS50850">
    <property type="entry name" value="MFS"/>
    <property type="match status" value="1"/>
</dbReference>
<evidence type="ECO:0000256" key="5">
    <source>
        <dbReference type="ARBA" id="ARBA00022989"/>
    </source>
</evidence>
<evidence type="ECO:0000256" key="1">
    <source>
        <dbReference type="ARBA" id="ARBA00004651"/>
    </source>
</evidence>
<keyword evidence="2" id="KW-0813">Transport</keyword>
<dbReference type="SUPFAM" id="SSF103473">
    <property type="entry name" value="MFS general substrate transporter"/>
    <property type="match status" value="1"/>
</dbReference>
<dbReference type="InterPro" id="IPR011701">
    <property type="entry name" value="MFS"/>
</dbReference>
<feature type="transmembrane region" description="Helical" evidence="7">
    <location>
        <begin position="46"/>
        <end position="67"/>
    </location>
</feature>
<gene>
    <name evidence="9" type="ORF">LV75_003326</name>
</gene>
<feature type="transmembrane region" description="Helical" evidence="7">
    <location>
        <begin position="331"/>
        <end position="349"/>
    </location>
</feature>
<evidence type="ECO:0000313" key="9">
    <source>
        <dbReference type="EMBL" id="MCP2270814.1"/>
    </source>
</evidence>
<feature type="transmembrane region" description="Helical" evidence="7">
    <location>
        <begin position="136"/>
        <end position="156"/>
    </location>
</feature>
<keyword evidence="10" id="KW-1185">Reference proteome</keyword>
<dbReference type="Proteomes" id="UP001205185">
    <property type="component" value="Unassembled WGS sequence"/>
</dbReference>
<keyword evidence="4 7" id="KW-0812">Transmembrane</keyword>
<sequence>MRPDTAAAPRTLLAVLAGAMLLDALEVSIVLPVLPSAEADRGTAHWLMSGFAAGFALLLAVGGRLVARLGRRRTYLAALAGFAVASVAAGLVEDTGWLVATRVAQGMGAALTAPAGLAIIATTFPAGAARRRAVAVYSLFGAGGFTAGLLLSGALALAHWRWVLVFPAPVALVLAVLATRVLPHDTLGAGRGTTVDRLPHRAPQVRAAIGAALLNGSYLALLVLTTFTTHTAFGWAPWRTALALLPACVPLACSSLFGADLVGRFGAPRLIAAGAACASAGYLLRLTTPESYLSGVLPTLLLVGAGFTLSFAALNTQAVDGVPAADTGRAVAFYQCCVQCGAVLLLTVTAATATALPIVAGAGVLALAVALTGLATPPHPTTEAHDGRLP</sequence>
<dbReference type="InterPro" id="IPR020846">
    <property type="entry name" value="MFS_dom"/>
</dbReference>
<evidence type="ECO:0000256" key="6">
    <source>
        <dbReference type="ARBA" id="ARBA00023136"/>
    </source>
</evidence>
<organism evidence="9 10">
    <name type="scientific">Actinokineospora diospyrosa</name>
    <dbReference type="NCBI Taxonomy" id="103728"/>
    <lineage>
        <taxon>Bacteria</taxon>
        <taxon>Bacillati</taxon>
        <taxon>Actinomycetota</taxon>
        <taxon>Actinomycetes</taxon>
        <taxon>Pseudonocardiales</taxon>
        <taxon>Pseudonocardiaceae</taxon>
        <taxon>Actinokineospora</taxon>
    </lineage>
</organism>
<keyword evidence="6 7" id="KW-0472">Membrane</keyword>
<proteinExistence type="predicted"/>
<feature type="transmembrane region" description="Helical" evidence="7">
    <location>
        <begin position="240"/>
        <end position="259"/>
    </location>
</feature>
<feature type="transmembrane region" description="Helical" evidence="7">
    <location>
        <begin position="12"/>
        <end position="34"/>
    </location>
</feature>
<evidence type="ECO:0000313" key="10">
    <source>
        <dbReference type="Proteomes" id="UP001205185"/>
    </source>
</evidence>
<evidence type="ECO:0000259" key="8">
    <source>
        <dbReference type="PROSITE" id="PS50850"/>
    </source>
</evidence>
<feature type="transmembrane region" description="Helical" evidence="7">
    <location>
        <begin position="104"/>
        <end position="124"/>
    </location>
</feature>
<feature type="transmembrane region" description="Helical" evidence="7">
    <location>
        <begin position="296"/>
        <end position="319"/>
    </location>
</feature>
<feature type="transmembrane region" description="Helical" evidence="7">
    <location>
        <begin position="74"/>
        <end position="92"/>
    </location>
</feature>
<keyword evidence="5 7" id="KW-1133">Transmembrane helix</keyword>
<dbReference type="PRINTS" id="PR01035">
    <property type="entry name" value="TCRTETA"/>
</dbReference>
<evidence type="ECO:0000256" key="4">
    <source>
        <dbReference type="ARBA" id="ARBA00022692"/>
    </source>
</evidence>
<dbReference type="PANTHER" id="PTHR42718">
    <property type="entry name" value="MAJOR FACILITATOR SUPERFAMILY MULTIDRUG TRANSPORTER MFSC"/>
    <property type="match status" value="1"/>
</dbReference>